<name>A0A484LHE4_9ASTE</name>
<dbReference type="Proteomes" id="UP000595140">
    <property type="component" value="Unassembled WGS sequence"/>
</dbReference>
<sequence length="77" mass="8356">MRRLLIALAGDAAQERQICAGSTPCGANTATSFPSQIQLMKKMISMHYCAQACGWDRVCNCLSAGLLLKRNCPAYMT</sequence>
<proteinExistence type="predicted"/>
<gene>
    <name evidence="1" type="ORF">CCAM_LOCUS17536</name>
</gene>
<keyword evidence="2" id="KW-1185">Reference proteome</keyword>
<evidence type="ECO:0000313" key="2">
    <source>
        <dbReference type="Proteomes" id="UP000595140"/>
    </source>
</evidence>
<evidence type="ECO:0000313" key="1">
    <source>
        <dbReference type="EMBL" id="VFQ75760.1"/>
    </source>
</evidence>
<protein>
    <submittedName>
        <fullName evidence="1">Uncharacterized protein</fullName>
    </submittedName>
</protein>
<accession>A0A484LHE4</accession>
<organism evidence="1 2">
    <name type="scientific">Cuscuta campestris</name>
    <dbReference type="NCBI Taxonomy" id="132261"/>
    <lineage>
        <taxon>Eukaryota</taxon>
        <taxon>Viridiplantae</taxon>
        <taxon>Streptophyta</taxon>
        <taxon>Embryophyta</taxon>
        <taxon>Tracheophyta</taxon>
        <taxon>Spermatophyta</taxon>
        <taxon>Magnoliopsida</taxon>
        <taxon>eudicotyledons</taxon>
        <taxon>Gunneridae</taxon>
        <taxon>Pentapetalae</taxon>
        <taxon>asterids</taxon>
        <taxon>lamiids</taxon>
        <taxon>Solanales</taxon>
        <taxon>Convolvulaceae</taxon>
        <taxon>Cuscuteae</taxon>
        <taxon>Cuscuta</taxon>
        <taxon>Cuscuta subgen. Grammica</taxon>
        <taxon>Cuscuta sect. Cleistogrammica</taxon>
    </lineage>
</organism>
<dbReference type="AlphaFoldDB" id="A0A484LHE4"/>
<dbReference type="EMBL" id="OOIL02001452">
    <property type="protein sequence ID" value="VFQ75760.1"/>
    <property type="molecule type" value="Genomic_DNA"/>
</dbReference>
<reference evidence="1 2" key="1">
    <citation type="submission" date="2018-04" db="EMBL/GenBank/DDBJ databases">
        <authorList>
            <person name="Vogel A."/>
        </authorList>
    </citation>
    <scope>NUCLEOTIDE SEQUENCE [LARGE SCALE GENOMIC DNA]</scope>
</reference>